<dbReference type="Proteomes" id="UP000824890">
    <property type="component" value="Unassembled WGS sequence"/>
</dbReference>
<protein>
    <submittedName>
        <fullName evidence="2">Uncharacterized protein</fullName>
    </submittedName>
</protein>
<feature type="region of interest" description="Disordered" evidence="1">
    <location>
        <begin position="1"/>
        <end position="94"/>
    </location>
</feature>
<sequence length="123" mass="13604">SFSPEAKSTPSNQTDSPHRTPSRTQAHPKAYPPQTQYTDSSNHGSSPPTRTEARRTQTPSRSPPRRKQSTSRAPPPSSREINSLEKVKPGMSPRFFSQKIEQKLPEKKIPSTQANATILSAKV</sequence>
<feature type="compositionally biased region" description="Polar residues" evidence="1">
    <location>
        <begin position="1"/>
        <end position="15"/>
    </location>
</feature>
<gene>
    <name evidence="2" type="ORF">HID58_023863</name>
</gene>
<dbReference type="EMBL" id="JAGKQM010000006">
    <property type="protein sequence ID" value="KAH0923845.1"/>
    <property type="molecule type" value="Genomic_DNA"/>
</dbReference>
<evidence type="ECO:0000313" key="2">
    <source>
        <dbReference type="EMBL" id="KAH0923845.1"/>
    </source>
</evidence>
<comment type="caution">
    <text evidence="2">The sequence shown here is derived from an EMBL/GenBank/DDBJ whole genome shotgun (WGS) entry which is preliminary data.</text>
</comment>
<accession>A0ABQ8D5T9</accession>
<name>A0ABQ8D5T9_BRANA</name>
<evidence type="ECO:0000256" key="1">
    <source>
        <dbReference type="SAM" id="MobiDB-lite"/>
    </source>
</evidence>
<proteinExistence type="predicted"/>
<evidence type="ECO:0000313" key="3">
    <source>
        <dbReference type="Proteomes" id="UP000824890"/>
    </source>
</evidence>
<reference evidence="2 3" key="1">
    <citation type="submission" date="2021-05" db="EMBL/GenBank/DDBJ databases">
        <title>Genome Assembly of Synthetic Allotetraploid Brassica napus Reveals Homoeologous Exchanges between Subgenomes.</title>
        <authorList>
            <person name="Davis J.T."/>
        </authorList>
    </citation>
    <scope>NUCLEOTIDE SEQUENCE [LARGE SCALE GENOMIC DNA]</scope>
    <source>
        <strain evidence="3">cv. Da-Ae</strain>
        <tissue evidence="2">Seedling</tissue>
    </source>
</reference>
<feature type="compositionally biased region" description="Polar residues" evidence="1">
    <location>
        <begin position="33"/>
        <end position="49"/>
    </location>
</feature>
<keyword evidence="3" id="KW-1185">Reference proteome</keyword>
<organism evidence="2 3">
    <name type="scientific">Brassica napus</name>
    <name type="common">Rape</name>
    <dbReference type="NCBI Taxonomy" id="3708"/>
    <lineage>
        <taxon>Eukaryota</taxon>
        <taxon>Viridiplantae</taxon>
        <taxon>Streptophyta</taxon>
        <taxon>Embryophyta</taxon>
        <taxon>Tracheophyta</taxon>
        <taxon>Spermatophyta</taxon>
        <taxon>Magnoliopsida</taxon>
        <taxon>eudicotyledons</taxon>
        <taxon>Gunneridae</taxon>
        <taxon>Pentapetalae</taxon>
        <taxon>rosids</taxon>
        <taxon>malvids</taxon>
        <taxon>Brassicales</taxon>
        <taxon>Brassicaceae</taxon>
        <taxon>Brassiceae</taxon>
        <taxon>Brassica</taxon>
    </lineage>
</organism>
<feature type="non-terminal residue" evidence="2">
    <location>
        <position position="1"/>
    </location>
</feature>